<dbReference type="InterPro" id="IPR006439">
    <property type="entry name" value="HAD-SF_hydro_IA"/>
</dbReference>
<comment type="caution">
    <text evidence="1">The sequence shown here is derived from an EMBL/GenBank/DDBJ whole genome shotgun (WGS) entry which is preliminary data.</text>
</comment>
<gene>
    <name evidence="1" type="ORF">OBE_01114</name>
</gene>
<dbReference type="CDD" id="cd07505">
    <property type="entry name" value="HAD_BPGM-like"/>
    <property type="match status" value="1"/>
</dbReference>
<keyword evidence="1" id="KW-0378">Hydrolase</keyword>
<reference evidence="1" key="1">
    <citation type="journal article" date="2013" name="Environ. Microbiol.">
        <title>Microbiota from the distal guts of lean and obese adolescents exhibit partial functional redundancy besides clear differences in community structure.</title>
        <authorList>
            <person name="Ferrer M."/>
            <person name="Ruiz A."/>
            <person name="Lanza F."/>
            <person name="Haange S.B."/>
            <person name="Oberbach A."/>
            <person name="Till H."/>
            <person name="Bargiela R."/>
            <person name="Campoy C."/>
            <person name="Segura M.T."/>
            <person name="Richter M."/>
            <person name="von Bergen M."/>
            <person name="Seifert J."/>
            <person name="Suarez A."/>
        </authorList>
    </citation>
    <scope>NUCLEOTIDE SEQUENCE</scope>
</reference>
<dbReference type="PANTHER" id="PTHR18901:SF38">
    <property type="entry name" value="PSEUDOURIDINE-5'-PHOSPHATASE"/>
    <property type="match status" value="1"/>
</dbReference>
<dbReference type="Gene3D" id="3.40.50.1000">
    <property type="entry name" value="HAD superfamily/HAD-like"/>
    <property type="match status" value="1"/>
</dbReference>
<feature type="non-terminal residue" evidence="1">
    <location>
        <position position="1"/>
    </location>
</feature>
<organism evidence="1">
    <name type="scientific">human gut metagenome</name>
    <dbReference type="NCBI Taxonomy" id="408170"/>
    <lineage>
        <taxon>unclassified sequences</taxon>
        <taxon>metagenomes</taxon>
        <taxon>organismal metagenomes</taxon>
    </lineage>
</organism>
<evidence type="ECO:0000313" key="1">
    <source>
        <dbReference type="EMBL" id="EKC75921.1"/>
    </source>
</evidence>
<dbReference type="EMBL" id="AJWZ01000734">
    <property type="protein sequence ID" value="EKC75921.1"/>
    <property type="molecule type" value="Genomic_DNA"/>
</dbReference>
<dbReference type="InterPro" id="IPR023214">
    <property type="entry name" value="HAD_sf"/>
</dbReference>
<protein>
    <submittedName>
        <fullName evidence="1">HAD-superfamily hydrolase, subfamily IA, variant 3</fullName>
    </submittedName>
</protein>
<accession>K1UWA8</accession>
<dbReference type="Pfam" id="PF00702">
    <property type="entry name" value="Hydrolase"/>
    <property type="match status" value="1"/>
</dbReference>
<dbReference type="PANTHER" id="PTHR18901">
    <property type="entry name" value="2-DEOXYGLUCOSE-6-PHOSPHATE PHOSPHATASE 2"/>
    <property type="match status" value="1"/>
</dbReference>
<proteinExistence type="predicted"/>
<dbReference type="NCBIfam" id="TIGR01509">
    <property type="entry name" value="HAD-SF-IA-v3"/>
    <property type="match status" value="1"/>
</dbReference>
<dbReference type="Gene3D" id="1.10.150.240">
    <property type="entry name" value="Putative phosphatase, domain 2"/>
    <property type="match status" value="1"/>
</dbReference>
<dbReference type="GO" id="GO:0016787">
    <property type="term" value="F:hydrolase activity"/>
    <property type="evidence" value="ECO:0007669"/>
    <property type="project" value="UniProtKB-KW"/>
</dbReference>
<name>K1UWA8_9ZZZZ</name>
<dbReference type="AlphaFoldDB" id="K1UWA8"/>
<dbReference type="SUPFAM" id="SSF56784">
    <property type="entry name" value="HAD-like"/>
    <property type="match status" value="1"/>
</dbReference>
<sequence>EELLHAVWAYGGEQIKKGVPCKPGLKELLSYLEDLGMPRIVASSSPRTMVELNLQTTGTARYFHDIVCGNEVKLCKPAPDIFLEAARRIKVDIHDCMVLEDSHNGIRAGHASGAETVMVPDLLPVTDEMRSLYDDCCKDLFEVKAKMEQGVL</sequence>
<dbReference type="InterPro" id="IPR023198">
    <property type="entry name" value="PGP-like_dom2"/>
</dbReference>
<dbReference type="InterPro" id="IPR036412">
    <property type="entry name" value="HAD-like_sf"/>
</dbReference>